<protein>
    <submittedName>
        <fullName evidence="2">Uncharacterized protein</fullName>
    </submittedName>
</protein>
<evidence type="ECO:0000313" key="2">
    <source>
        <dbReference type="EMBL" id="EDN82404.1"/>
    </source>
</evidence>
<dbReference type="HOGENOM" id="CLU_3305414_0_0_11"/>
<name>A7A7E3_BIFAD</name>
<comment type="caution">
    <text evidence="2">The sequence shown here is derived from an EMBL/GenBank/DDBJ whole genome shotgun (WGS) entry which is preliminary data.</text>
</comment>
<evidence type="ECO:0000256" key="1">
    <source>
        <dbReference type="SAM" id="MobiDB-lite"/>
    </source>
</evidence>
<feature type="region of interest" description="Disordered" evidence="1">
    <location>
        <begin position="1"/>
        <end position="22"/>
    </location>
</feature>
<reference evidence="2 3" key="1">
    <citation type="submission" date="2007-04" db="EMBL/GenBank/DDBJ databases">
        <authorList>
            <person name="Fulton L."/>
            <person name="Clifton S."/>
            <person name="Fulton B."/>
            <person name="Xu J."/>
            <person name="Minx P."/>
            <person name="Pepin K.H."/>
            <person name="Johnson M."/>
            <person name="Thiruvilangam P."/>
            <person name="Bhonagiri V."/>
            <person name="Nash W.E."/>
            <person name="Mardis E.R."/>
            <person name="Wilson R.K."/>
        </authorList>
    </citation>
    <scope>NUCLEOTIDE SEQUENCE [LARGE SCALE GENOMIC DNA]</scope>
    <source>
        <strain evidence="2 3">L2-32</strain>
    </source>
</reference>
<gene>
    <name evidence="2" type="ORF">BIFADO_01782</name>
</gene>
<dbReference type="EMBL" id="AAXD02000053">
    <property type="protein sequence ID" value="EDN82404.1"/>
    <property type="molecule type" value="Genomic_DNA"/>
</dbReference>
<accession>A7A7E3</accession>
<organism evidence="2 3">
    <name type="scientific">Bifidobacterium adolescentis L2-32</name>
    <dbReference type="NCBI Taxonomy" id="411481"/>
    <lineage>
        <taxon>Bacteria</taxon>
        <taxon>Bacillati</taxon>
        <taxon>Actinomycetota</taxon>
        <taxon>Actinomycetes</taxon>
        <taxon>Bifidobacteriales</taxon>
        <taxon>Bifidobacteriaceae</taxon>
        <taxon>Bifidobacterium</taxon>
    </lineage>
</organism>
<sequence>MTYRTQPCRRNQQVTTQSHNTSQFKAFHGAQCPFRVARL</sequence>
<dbReference type="AlphaFoldDB" id="A7A7E3"/>
<proteinExistence type="predicted"/>
<reference evidence="2 3" key="2">
    <citation type="submission" date="2007-05" db="EMBL/GenBank/DDBJ databases">
        <title>Draft genome sequence of Bifidobacterium adolescentis (L2-32).</title>
        <authorList>
            <person name="Sudarsanam P."/>
            <person name="Ley R."/>
            <person name="Guruge J."/>
            <person name="Turnbaugh P.J."/>
            <person name="Mahowald M."/>
            <person name="Liep D."/>
            <person name="Gordon J."/>
        </authorList>
    </citation>
    <scope>NUCLEOTIDE SEQUENCE [LARGE SCALE GENOMIC DNA]</scope>
    <source>
        <strain evidence="2 3">L2-32</strain>
    </source>
</reference>
<evidence type="ECO:0000313" key="3">
    <source>
        <dbReference type="Proteomes" id="UP000003773"/>
    </source>
</evidence>
<dbReference type="Proteomes" id="UP000003773">
    <property type="component" value="Unassembled WGS sequence"/>
</dbReference>